<dbReference type="InterPro" id="IPR004210">
    <property type="entry name" value="BESS_motif"/>
</dbReference>
<accession>A0A0N5AYL1</accession>
<reference evidence="5" key="1">
    <citation type="submission" date="2017-02" db="UniProtKB">
        <authorList>
            <consortium name="WormBaseParasite"/>
        </authorList>
    </citation>
    <scope>IDENTIFICATION</scope>
</reference>
<dbReference type="GO" id="GO:0003677">
    <property type="term" value="F:DNA binding"/>
    <property type="evidence" value="ECO:0007669"/>
    <property type="project" value="InterPro"/>
</dbReference>
<keyword evidence="1" id="KW-0539">Nucleus</keyword>
<feature type="domain" description="BESS" evidence="3">
    <location>
        <begin position="263"/>
        <end position="302"/>
    </location>
</feature>
<keyword evidence="4" id="KW-1185">Reference proteome</keyword>
<evidence type="ECO:0000256" key="2">
    <source>
        <dbReference type="SAM" id="MobiDB-lite"/>
    </source>
</evidence>
<dbReference type="WBParaSite" id="SMUV_0001005501-mRNA-1">
    <property type="protein sequence ID" value="SMUV_0001005501-mRNA-1"/>
    <property type="gene ID" value="SMUV_0001005501"/>
</dbReference>
<evidence type="ECO:0000256" key="1">
    <source>
        <dbReference type="PROSITE-ProRule" id="PRU00371"/>
    </source>
</evidence>
<feature type="compositionally biased region" description="Low complexity" evidence="2">
    <location>
        <begin position="1"/>
        <end position="10"/>
    </location>
</feature>
<organism evidence="4 5">
    <name type="scientific">Syphacia muris</name>
    <dbReference type="NCBI Taxonomy" id="451379"/>
    <lineage>
        <taxon>Eukaryota</taxon>
        <taxon>Metazoa</taxon>
        <taxon>Ecdysozoa</taxon>
        <taxon>Nematoda</taxon>
        <taxon>Chromadorea</taxon>
        <taxon>Rhabditida</taxon>
        <taxon>Spirurina</taxon>
        <taxon>Oxyuridomorpha</taxon>
        <taxon>Oxyuroidea</taxon>
        <taxon>Oxyuridae</taxon>
        <taxon>Syphacia</taxon>
    </lineage>
</organism>
<dbReference type="PROSITE" id="PS51031">
    <property type="entry name" value="BESS"/>
    <property type="match status" value="1"/>
</dbReference>
<dbReference type="Proteomes" id="UP000046393">
    <property type="component" value="Unplaced"/>
</dbReference>
<evidence type="ECO:0000313" key="5">
    <source>
        <dbReference type="WBParaSite" id="SMUV_0001005501-mRNA-1"/>
    </source>
</evidence>
<feature type="compositionally biased region" description="Low complexity" evidence="2">
    <location>
        <begin position="184"/>
        <end position="207"/>
    </location>
</feature>
<feature type="region of interest" description="Disordered" evidence="2">
    <location>
        <begin position="184"/>
        <end position="210"/>
    </location>
</feature>
<feature type="region of interest" description="Disordered" evidence="2">
    <location>
        <begin position="1"/>
        <end position="23"/>
    </location>
</feature>
<evidence type="ECO:0000259" key="3">
    <source>
        <dbReference type="PROSITE" id="PS51031"/>
    </source>
</evidence>
<comment type="subcellular location">
    <subcellularLocation>
        <location evidence="1">Nucleus</location>
    </subcellularLocation>
</comment>
<evidence type="ECO:0000313" key="4">
    <source>
        <dbReference type="Proteomes" id="UP000046393"/>
    </source>
</evidence>
<dbReference type="STRING" id="451379.A0A0N5AYL1"/>
<dbReference type="GO" id="GO:0005634">
    <property type="term" value="C:nucleus"/>
    <property type="evidence" value="ECO:0007669"/>
    <property type="project" value="UniProtKB-SubCell"/>
</dbReference>
<dbReference type="AlphaFoldDB" id="A0A0N5AYL1"/>
<sequence>LQQSQAPQQQFIFPKSEPQPAVGQSVQTADGSIVTVTARGTAPMVGYVKKDVALKSDGCSINSNTWLIDPTSIYQHGSQKMYRLVNLADVNDGTTLMSGLGPSTSEVKIGSPTRKKMRVTLSTQGLINGRGQIGDDLIIDDGIAPKTVTIEQTTSPPIMDDGLLHDHNSLTVGGNSVMLSHHNVQQVHHQQHPTTSQQQQPQQSSNSHHGHVTQLMVPHGAQINVVSTRHQSSSGQRFIQQPVTVQPQMQYTVLTSQPLPPQQDEEVEFTNSIAAHLSRLNEDEKAVAKMNIQRILMDARFGIGACARMIHEEEFNEAAVGTVAHELTSAPQQHVDSSSRR</sequence>
<proteinExistence type="predicted"/>
<protein>
    <submittedName>
        <fullName evidence="5">BESS domain-containing protein</fullName>
    </submittedName>
</protein>
<name>A0A0N5AYL1_9BILA</name>